<keyword evidence="2" id="KW-1185">Reference proteome</keyword>
<accession>A0A1E5T6Z2</accession>
<evidence type="ECO:0008006" key="3">
    <source>
        <dbReference type="Google" id="ProtNLM"/>
    </source>
</evidence>
<evidence type="ECO:0000313" key="2">
    <source>
        <dbReference type="Proteomes" id="UP000095552"/>
    </source>
</evidence>
<dbReference type="AlphaFoldDB" id="A0A1E5T6Z2"/>
<proteinExistence type="predicted"/>
<gene>
    <name evidence="1" type="ORF">BFP71_05515</name>
</gene>
<organism evidence="1 2">
    <name type="scientific">Roseivirga misakiensis</name>
    <dbReference type="NCBI Taxonomy" id="1563681"/>
    <lineage>
        <taxon>Bacteria</taxon>
        <taxon>Pseudomonadati</taxon>
        <taxon>Bacteroidota</taxon>
        <taxon>Cytophagia</taxon>
        <taxon>Cytophagales</taxon>
        <taxon>Roseivirgaceae</taxon>
        <taxon>Roseivirga</taxon>
    </lineage>
</organism>
<dbReference type="STRING" id="1563681.BFP71_05515"/>
<sequence>MHVKSFLTVCLISLFLSCNPDKRTVVDQASVTFATDDASELFFKNVRQLYYNTEVMEEAKLNIFRLKKRDLSNDRPIINLAIVNNWRFDEAYLLLEPNDLIGQADTITIKWSNADGNNGEVLYEKGNKNKQAEFADSIYAHIQKGSTFSIKIEDDWVAFLDTEKSREAFRITVFDYYKLVKRI</sequence>
<dbReference type="PROSITE" id="PS51257">
    <property type="entry name" value="PROKAR_LIPOPROTEIN"/>
    <property type="match status" value="1"/>
</dbReference>
<protein>
    <recommendedName>
        <fullName evidence="3">Lipoprotein</fullName>
    </recommendedName>
</protein>
<name>A0A1E5T6Z2_9BACT</name>
<evidence type="ECO:0000313" key="1">
    <source>
        <dbReference type="EMBL" id="OEK07116.1"/>
    </source>
</evidence>
<comment type="caution">
    <text evidence="1">The sequence shown here is derived from an EMBL/GenBank/DDBJ whole genome shotgun (WGS) entry which is preliminary data.</text>
</comment>
<dbReference type="Proteomes" id="UP000095552">
    <property type="component" value="Unassembled WGS sequence"/>
</dbReference>
<dbReference type="RefSeq" id="WP_069834428.1">
    <property type="nucleotide sequence ID" value="NZ_MDGQ01000003.1"/>
</dbReference>
<reference evidence="1 2" key="1">
    <citation type="submission" date="2016-08" db="EMBL/GenBank/DDBJ databases">
        <title>Draft genome of Fabibacter sp. strain SK-8.</title>
        <authorList>
            <person name="Wong S.-K."/>
            <person name="Hamasaki K."/>
            <person name="Yoshizawa S."/>
        </authorList>
    </citation>
    <scope>NUCLEOTIDE SEQUENCE [LARGE SCALE GENOMIC DNA]</scope>
    <source>
        <strain evidence="1 2">SK-8</strain>
    </source>
</reference>
<dbReference type="EMBL" id="MDGQ01000003">
    <property type="protein sequence ID" value="OEK07116.1"/>
    <property type="molecule type" value="Genomic_DNA"/>
</dbReference>